<proteinExistence type="predicted"/>
<keyword evidence="1" id="KW-0808">Transferase</keyword>
<evidence type="ECO:0000313" key="1">
    <source>
        <dbReference type="EMBL" id="MFD2757841.1"/>
    </source>
</evidence>
<comment type="caution">
    <text evidence="1">The sequence shown here is derived from an EMBL/GenBank/DDBJ whole genome shotgun (WGS) entry which is preliminary data.</text>
</comment>
<keyword evidence="2" id="KW-1185">Reference proteome</keyword>
<dbReference type="InterPro" id="IPR050238">
    <property type="entry name" value="DNA_Rep/Repair_Clamp_Loader"/>
</dbReference>
<dbReference type="EMBL" id="JBHUNE010000003">
    <property type="protein sequence ID" value="MFD2757841.1"/>
    <property type="molecule type" value="Genomic_DNA"/>
</dbReference>
<sequence>MSVWHEVVGQPRAVATFQRAVQGARRGSEDAAAFTNSWLVTGPAGSGRSTIAYAFAAALLCPYDGCGECPSCRQVRARSHADLTPVATETVSIDIKTARELVTRAATSPSGSDYRVIVVEDADRMVERTSNTLLKAIEEPVESTVWVLCAPSEADLLPTIRSRVRVVPLTTPAVDDVATLLERRHGVDHETAVRAATEAQSHVGMASRLVTSPEAWQRRSESLDGVLRLATTGDAVRKAQQWLDLAKSDGEAHFAERAEREKNETYRSLGLEPGQTIPRKLQSIFRELEREQDRRAKRATIDGVDRILTDVQSLWRDLLMLQLDVPVPLVNESQRGELEAVRNRRPASSTIASIEAIALVRRRLTANVPPQLALEELLIGYAVG</sequence>
<dbReference type="SUPFAM" id="SSF52540">
    <property type="entry name" value="P-loop containing nucleoside triphosphate hydrolases"/>
    <property type="match status" value="1"/>
</dbReference>
<keyword evidence="1" id="KW-0548">Nucleotidyltransferase</keyword>
<organism evidence="1 2">
    <name type="scientific">Gulosibacter faecalis</name>
    <dbReference type="NCBI Taxonomy" id="272240"/>
    <lineage>
        <taxon>Bacteria</taxon>
        <taxon>Bacillati</taxon>
        <taxon>Actinomycetota</taxon>
        <taxon>Actinomycetes</taxon>
        <taxon>Micrococcales</taxon>
        <taxon>Microbacteriaceae</taxon>
        <taxon>Gulosibacter</taxon>
    </lineage>
</organism>
<dbReference type="GO" id="GO:0003887">
    <property type="term" value="F:DNA-directed DNA polymerase activity"/>
    <property type="evidence" value="ECO:0007669"/>
    <property type="project" value="UniProtKB-EC"/>
</dbReference>
<dbReference type="PANTHER" id="PTHR11669">
    <property type="entry name" value="REPLICATION FACTOR C / DNA POLYMERASE III GAMMA-TAU SUBUNIT"/>
    <property type="match status" value="1"/>
</dbReference>
<dbReference type="EC" id="2.7.7.7" evidence="1"/>
<dbReference type="InterPro" id="IPR027417">
    <property type="entry name" value="P-loop_NTPase"/>
</dbReference>
<dbReference type="NCBIfam" id="NF005926">
    <property type="entry name" value="PRK07940.1"/>
    <property type="match status" value="1"/>
</dbReference>
<gene>
    <name evidence="1" type="ORF">ACFSW7_05560</name>
</gene>
<dbReference type="Proteomes" id="UP001597492">
    <property type="component" value="Unassembled WGS sequence"/>
</dbReference>
<reference evidence="2" key="1">
    <citation type="journal article" date="2019" name="Int. J. Syst. Evol. Microbiol.">
        <title>The Global Catalogue of Microorganisms (GCM) 10K type strain sequencing project: providing services to taxonomists for standard genome sequencing and annotation.</title>
        <authorList>
            <consortium name="The Broad Institute Genomics Platform"/>
            <consortium name="The Broad Institute Genome Sequencing Center for Infectious Disease"/>
            <person name="Wu L."/>
            <person name="Ma J."/>
        </authorList>
    </citation>
    <scope>NUCLEOTIDE SEQUENCE [LARGE SCALE GENOMIC DNA]</scope>
    <source>
        <strain evidence="2">TISTR 1514</strain>
    </source>
</reference>
<name>A0ABW5UWB3_9MICO</name>
<dbReference type="Gene3D" id="3.40.50.300">
    <property type="entry name" value="P-loop containing nucleotide triphosphate hydrolases"/>
    <property type="match status" value="1"/>
</dbReference>
<protein>
    <submittedName>
        <fullName evidence="1">DNA polymerase III subunit delta</fullName>
        <ecNumber evidence="1">2.7.7.7</ecNumber>
    </submittedName>
</protein>
<dbReference type="PANTHER" id="PTHR11669:SF8">
    <property type="entry name" value="DNA POLYMERASE III SUBUNIT DELTA"/>
    <property type="match status" value="1"/>
</dbReference>
<dbReference type="RefSeq" id="WP_019618171.1">
    <property type="nucleotide sequence ID" value="NZ_JBHUNE010000003.1"/>
</dbReference>
<accession>A0ABW5UWB3</accession>
<dbReference type="Pfam" id="PF13177">
    <property type="entry name" value="DNA_pol3_delta2"/>
    <property type="match status" value="1"/>
</dbReference>
<evidence type="ECO:0000313" key="2">
    <source>
        <dbReference type="Proteomes" id="UP001597492"/>
    </source>
</evidence>